<evidence type="ECO:0000256" key="3">
    <source>
        <dbReference type="ARBA" id="ARBA00022722"/>
    </source>
</evidence>
<dbReference type="EMBL" id="LJUO01000037">
    <property type="protein sequence ID" value="KPK72244.1"/>
    <property type="molecule type" value="Genomic_DNA"/>
</dbReference>
<evidence type="ECO:0000259" key="6">
    <source>
        <dbReference type="SMART" id="SM00732"/>
    </source>
</evidence>
<keyword evidence="2 5" id="KW-0690">Ribosome biogenesis</keyword>
<gene>
    <name evidence="7" type="ORF">AMJ87_05320</name>
</gene>
<dbReference type="PANTHER" id="PTHR33317">
    <property type="entry name" value="POLYNUCLEOTIDYL TRANSFERASE, RIBONUCLEASE H-LIKE SUPERFAMILY PROTEIN"/>
    <property type="match status" value="1"/>
</dbReference>
<dbReference type="GO" id="GO:0005829">
    <property type="term" value="C:cytosol"/>
    <property type="evidence" value="ECO:0007669"/>
    <property type="project" value="TreeGrafter"/>
</dbReference>
<evidence type="ECO:0000256" key="1">
    <source>
        <dbReference type="ARBA" id="ARBA00022490"/>
    </source>
</evidence>
<name>A0A0S8GIT6_UNCW3</name>
<dbReference type="Pfam" id="PF03652">
    <property type="entry name" value="RuvX"/>
    <property type="match status" value="1"/>
</dbReference>
<dbReference type="NCBIfam" id="TIGR00250">
    <property type="entry name" value="RNAse_H_YqgF"/>
    <property type="match status" value="1"/>
</dbReference>
<keyword evidence="4 5" id="KW-0378">Hydrolase</keyword>
<evidence type="ECO:0000256" key="5">
    <source>
        <dbReference type="HAMAP-Rule" id="MF_00651"/>
    </source>
</evidence>
<comment type="caution">
    <text evidence="7">The sequence shown here is derived from an EMBL/GenBank/DDBJ whole genome shotgun (WGS) entry which is preliminary data.</text>
</comment>
<dbReference type="GO" id="GO:0000967">
    <property type="term" value="P:rRNA 5'-end processing"/>
    <property type="evidence" value="ECO:0007669"/>
    <property type="project" value="UniProtKB-UniRule"/>
</dbReference>
<dbReference type="PANTHER" id="PTHR33317:SF4">
    <property type="entry name" value="POLYNUCLEOTIDYL TRANSFERASE, RIBONUCLEASE H-LIKE SUPERFAMILY PROTEIN"/>
    <property type="match status" value="1"/>
</dbReference>
<reference evidence="7 8" key="1">
    <citation type="journal article" date="2015" name="Microbiome">
        <title>Genomic resolution of linkages in carbon, nitrogen, and sulfur cycling among widespread estuary sediment bacteria.</title>
        <authorList>
            <person name="Baker B.J."/>
            <person name="Lazar C.S."/>
            <person name="Teske A.P."/>
            <person name="Dick G.J."/>
        </authorList>
    </citation>
    <scope>NUCLEOTIDE SEQUENCE [LARGE SCALE GENOMIC DNA]</scope>
    <source>
        <strain evidence="7">SM23_60</strain>
    </source>
</reference>
<evidence type="ECO:0000313" key="8">
    <source>
        <dbReference type="Proteomes" id="UP000051096"/>
    </source>
</evidence>
<evidence type="ECO:0000256" key="2">
    <source>
        <dbReference type="ARBA" id="ARBA00022517"/>
    </source>
</evidence>
<dbReference type="PATRIC" id="fig|1703780.3.peg.2454"/>
<dbReference type="HAMAP" id="MF_00651">
    <property type="entry name" value="Nuclease_YqgF"/>
    <property type="match status" value="1"/>
</dbReference>
<dbReference type="Gene3D" id="3.30.420.140">
    <property type="entry name" value="YqgF/RNase H-like domain"/>
    <property type="match status" value="1"/>
</dbReference>
<feature type="domain" description="YqgF/RNase H-like" evidence="6">
    <location>
        <begin position="1"/>
        <end position="101"/>
    </location>
</feature>
<dbReference type="Proteomes" id="UP000051096">
    <property type="component" value="Unassembled WGS sequence"/>
</dbReference>
<dbReference type="SUPFAM" id="SSF53098">
    <property type="entry name" value="Ribonuclease H-like"/>
    <property type="match status" value="1"/>
</dbReference>
<dbReference type="EC" id="3.1.-.-" evidence="5"/>
<sequence>MRIMALDYGERRVGVAISDPLRVIAQPLVTLKTSPRNKLLERLKFIIEQYDVELVLIGNPLSHHGTATPMSKRIKDFIVILKRETGVNVQLWDERFTSSYATKLMKEKGIKKHRKRIDQVAACILLDEFLRSETCSA</sequence>
<dbReference type="InterPro" id="IPR005227">
    <property type="entry name" value="YqgF"/>
</dbReference>
<dbReference type="InterPro" id="IPR037027">
    <property type="entry name" value="YqgF/RNaseH-like_dom_sf"/>
</dbReference>
<comment type="subcellular location">
    <subcellularLocation>
        <location evidence="5">Cytoplasm</location>
    </subcellularLocation>
</comment>
<evidence type="ECO:0000313" key="7">
    <source>
        <dbReference type="EMBL" id="KPK72244.1"/>
    </source>
</evidence>
<dbReference type="InterPro" id="IPR006641">
    <property type="entry name" value="YqgF/RNaseH-like_dom"/>
</dbReference>
<protein>
    <recommendedName>
        <fullName evidence="5">Putative pre-16S rRNA nuclease</fullName>
        <ecNumber evidence="5">3.1.-.-</ecNumber>
    </recommendedName>
</protein>
<proteinExistence type="inferred from homology"/>
<comment type="function">
    <text evidence="5">Could be a nuclease involved in processing of the 5'-end of pre-16S rRNA.</text>
</comment>
<organism evidence="7 8">
    <name type="scientific">candidate division WOR_3 bacterium SM23_60</name>
    <dbReference type="NCBI Taxonomy" id="1703780"/>
    <lineage>
        <taxon>Bacteria</taxon>
        <taxon>Bacteria division WOR-3</taxon>
    </lineage>
</organism>
<keyword evidence="1 5" id="KW-0963">Cytoplasm</keyword>
<accession>A0A0S8GIT6</accession>
<dbReference type="GO" id="GO:0004518">
    <property type="term" value="F:nuclease activity"/>
    <property type="evidence" value="ECO:0007669"/>
    <property type="project" value="UniProtKB-KW"/>
</dbReference>
<keyword evidence="3 5" id="KW-0540">Nuclease</keyword>
<dbReference type="AlphaFoldDB" id="A0A0S8GIT6"/>
<evidence type="ECO:0000256" key="4">
    <source>
        <dbReference type="ARBA" id="ARBA00022801"/>
    </source>
</evidence>
<comment type="similarity">
    <text evidence="5">Belongs to the YqgF HJR family.</text>
</comment>
<dbReference type="SMART" id="SM00732">
    <property type="entry name" value="YqgFc"/>
    <property type="match status" value="1"/>
</dbReference>
<dbReference type="CDD" id="cd16964">
    <property type="entry name" value="YqgF"/>
    <property type="match status" value="1"/>
</dbReference>
<dbReference type="GO" id="GO:0016788">
    <property type="term" value="F:hydrolase activity, acting on ester bonds"/>
    <property type="evidence" value="ECO:0007669"/>
    <property type="project" value="UniProtKB-UniRule"/>
</dbReference>
<dbReference type="InterPro" id="IPR012337">
    <property type="entry name" value="RNaseH-like_sf"/>
</dbReference>